<evidence type="ECO:0000313" key="4">
    <source>
        <dbReference type="EMBL" id="TYI90730.1"/>
    </source>
</evidence>
<proteinExistence type="inferred from homology"/>
<feature type="repeat" description="PPR" evidence="3">
    <location>
        <begin position="323"/>
        <end position="357"/>
    </location>
</feature>
<evidence type="ECO:0000313" key="5">
    <source>
        <dbReference type="Proteomes" id="UP000323597"/>
    </source>
</evidence>
<feature type="repeat" description="PPR" evidence="3">
    <location>
        <begin position="436"/>
        <end position="470"/>
    </location>
</feature>
<dbReference type="SUPFAM" id="SSF81901">
    <property type="entry name" value="HCP-like"/>
    <property type="match status" value="1"/>
</dbReference>
<feature type="repeat" description="PPR" evidence="3">
    <location>
        <begin position="288"/>
        <end position="322"/>
    </location>
</feature>
<dbReference type="PROSITE" id="PS51375">
    <property type="entry name" value="PPR"/>
    <property type="match status" value="9"/>
</dbReference>
<dbReference type="GO" id="GO:0003729">
    <property type="term" value="F:mRNA binding"/>
    <property type="evidence" value="ECO:0007669"/>
    <property type="project" value="TreeGrafter"/>
</dbReference>
<dbReference type="NCBIfam" id="TIGR00756">
    <property type="entry name" value="PPR"/>
    <property type="match status" value="11"/>
</dbReference>
<accession>A0A5D2VP19</accession>
<dbReference type="PANTHER" id="PTHR47932">
    <property type="entry name" value="ATPASE EXPRESSION PROTEIN 3"/>
    <property type="match status" value="1"/>
</dbReference>
<sequence>MLQSLTLIPKLAKNPPLKALSLFNSSILQGLQHTPESISFTLHILLSSNLRFHSQSLLLQIISGRISSPFFTPSSLFHYLTQHCFSPNSMNQIRLYESIINAHVQSQLPDQAIYYFNQMVDKNFVVGPNTFNGIMDFLIKFYCFEKAWTLFQESKGRVKLDVYSFGILIKGCCEAGDLGKSFELLDQIEELGLAPNVVIYTTLIDGCCKNGDLEQAKLLFAKMEELGLVPNEYTYTVLINGLFKRGLENDGLELYEKMQLMKVYCSEGKVGKAFEMFDEMRERGVACNVVTYNILIGGLCREKRLREAEKLVDQMKRTGLSPNLITYNSLIDGFCNVGKLEKARYLFGQLKTKGQSPSLVTYNILISAFSRAKDSTTIAKLVKEMEERGIRPSKKAGLGPDVYTYGVLIHGLCIKGNMKDAWKLFTSMDEMQLKPNDVIYNTMVHGYCKQGSSYRALRLLQEMKEKRLVPNVASYNSTIGVLCKDGKCQEAEALVTEMVESGFKPTVSIYNLISEIKNNT</sequence>
<feature type="repeat" description="PPR" evidence="3">
    <location>
        <begin position="196"/>
        <end position="230"/>
    </location>
</feature>
<dbReference type="EMBL" id="CM017651">
    <property type="protein sequence ID" value="TYI90730.1"/>
    <property type="molecule type" value="Genomic_DNA"/>
</dbReference>
<reference evidence="4 5" key="1">
    <citation type="submission" date="2019-07" db="EMBL/GenBank/DDBJ databases">
        <title>WGS assembly of Gossypium mustelinum.</title>
        <authorList>
            <person name="Chen Z.J."/>
            <person name="Sreedasyam A."/>
            <person name="Ando A."/>
            <person name="Song Q."/>
            <person name="De L."/>
            <person name="Hulse-Kemp A."/>
            <person name="Ding M."/>
            <person name="Ye W."/>
            <person name="Kirkbride R."/>
            <person name="Jenkins J."/>
            <person name="Plott C."/>
            <person name="Lovell J."/>
            <person name="Lin Y.-M."/>
            <person name="Vaughn R."/>
            <person name="Liu B."/>
            <person name="Li W."/>
            <person name="Simpson S."/>
            <person name="Scheffler B."/>
            <person name="Saski C."/>
            <person name="Grover C."/>
            <person name="Hu G."/>
            <person name="Conover J."/>
            <person name="Carlson J."/>
            <person name="Shu S."/>
            <person name="Boston L."/>
            <person name="Williams M."/>
            <person name="Peterson D."/>
            <person name="Mcgee K."/>
            <person name="Jones D."/>
            <person name="Wendel J."/>
            <person name="Stelly D."/>
            <person name="Grimwood J."/>
            <person name="Schmutz J."/>
        </authorList>
    </citation>
    <scope>NUCLEOTIDE SEQUENCE [LARGE SCALE GENOMIC DNA]</scope>
    <source>
        <strain evidence="4">1408120.09</strain>
    </source>
</reference>
<dbReference type="Pfam" id="PF01535">
    <property type="entry name" value="PPR"/>
    <property type="match status" value="3"/>
</dbReference>
<dbReference type="Pfam" id="PF12854">
    <property type="entry name" value="PPR_1"/>
    <property type="match status" value="2"/>
</dbReference>
<feature type="repeat" description="PPR" evidence="3">
    <location>
        <begin position="231"/>
        <end position="265"/>
    </location>
</feature>
<comment type="similarity">
    <text evidence="1">Belongs to the PPR family. P subfamily.</text>
</comment>
<dbReference type="PANTHER" id="PTHR47932:SF63">
    <property type="entry name" value="OS08G0290000 PROTEIN"/>
    <property type="match status" value="1"/>
</dbReference>
<name>A0A5D2VP19_GOSMU</name>
<dbReference type="Pfam" id="PF13041">
    <property type="entry name" value="PPR_2"/>
    <property type="match status" value="3"/>
</dbReference>
<keyword evidence="2" id="KW-0677">Repeat</keyword>
<feature type="repeat" description="PPR" evidence="3">
    <location>
        <begin position="401"/>
        <end position="435"/>
    </location>
</feature>
<feature type="repeat" description="PPR" evidence="3">
    <location>
        <begin position="358"/>
        <end position="392"/>
    </location>
</feature>
<organism evidence="4 5">
    <name type="scientific">Gossypium mustelinum</name>
    <name type="common">Cotton</name>
    <name type="synonym">Gossypium caicoense</name>
    <dbReference type="NCBI Taxonomy" id="34275"/>
    <lineage>
        <taxon>Eukaryota</taxon>
        <taxon>Viridiplantae</taxon>
        <taxon>Streptophyta</taxon>
        <taxon>Embryophyta</taxon>
        <taxon>Tracheophyta</taxon>
        <taxon>Spermatophyta</taxon>
        <taxon>Magnoliopsida</taxon>
        <taxon>eudicotyledons</taxon>
        <taxon>Gunneridae</taxon>
        <taxon>Pentapetalae</taxon>
        <taxon>rosids</taxon>
        <taxon>malvids</taxon>
        <taxon>Malvales</taxon>
        <taxon>Malvaceae</taxon>
        <taxon>Malvoideae</taxon>
        <taxon>Gossypium</taxon>
    </lineage>
</organism>
<evidence type="ECO:0000256" key="2">
    <source>
        <dbReference type="ARBA" id="ARBA00022737"/>
    </source>
</evidence>
<dbReference type="Gene3D" id="1.25.40.10">
    <property type="entry name" value="Tetratricopeptide repeat domain"/>
    <property type="match status" value="5"/>
</dbReference>
<evidence type="ECO:0000256" key="1">
    <source>
        <dbReference type="ARBA" id="ARBA00007626"/>
    </source>
</evidence>
<dbReference type="Proteomes" id="UP000323597">
    <property type="component" value="Chromosome D03"/>
</dbReference>
<gene>
    <name evidence="4" type="ORF">E1A91_D03G141800v1</name>
</gene>
<dbReference type="AlphaFoldDB" id="A0A5D2VP19"/>
<feature type="repeat" description="PPR" evidence="3">
    <location>
        <begin position="161"/>
        <end position="195"/>
    </location>
</feature>
<evidence type="ECO:0008006" key="6">
    <source>
        <dbReference type="Google" id="ProtNLM"/>
    </source>
</evidence>
<keyword evidence="5" id="KW-1185">Reference proteome</keyword>
<dbReference type="InterPro" id="IPR011990">
    <property type="entry name" value="TPR-like_helical_dom_sf"/>
</dbReference>
<feature type="repeat" description="PPR" evidence="3">
    <location>
        <begin position="471"/>
        <end position="505"/>
    </location>
</feature>
<evidence type="ECO:0000256" key="3">
    <source>
        <dbReference type="PROSITE-ProRule" id="PRU00708"/>
    </source>
</evidence>
<protein>
    <recommendedName>
        <fullName evidence="6">Pentacotripeptide-repeat region of PRORP domain-containing protein</fullName>
    </recommendedName>
</protein>
<dbReference type="InterPro" id="IPR002885">
    <property type="entry name" value="PPR_rpt"/>
</dbReference>